<evidence type="ECO:0000313" key="9">
    <source>
        <dbReference type="Proteomes" id="UP001367513"/>
    </source>
</evidence>
<dbReference type="Proteomes" id="UP001367513">
    <property type="component" value="Unassembled WGS sequence"/>
</dbReference>
<dbReference type="SUPFAM" id="SSF52518">
    <property type="entry name" value="Thiamin diphosphate-binding fold (THDP-binding)"/>
    <property type="match status" value="1"/>
</dbReference>
<organism evidence="8 9">
    <name type="scientific">Pseudonocardia alni subsp. carboxydivorans</name>
    <dbReference type="NCBI Taxonomy" id="415010"/>
    <lineage>
        <taxon>Bacteria</taxon>
        <taxon>Bacillati</taxon>
        <taxon>Actinomycetota</taxon>
        <taxon>Actinomycetes</taxon>
        <taxon>Pseudonocardiales</taxon>
        <taxon>Pseudonocardiaceae</taxon>
        <taxon>Pseudonocardia</taxon>
    </lineage>
</organism>
<dbReference type="PANTHER" id="PTHR31273">
    <property type="entry name" value="PHOSPHOKETOLASE-RELATED"/>
    <property type="match status" value="1"/>
</dbReference>
<dbReference type="InterPro" id="IPR018969">
    <property type="entry name" value="Xul5P/Fru6P_PKetolase_C"/>
</dbReference>
<comment type="cofactor">
    <cofactor evidence="1">
        <name>thiamine diphosphate</name>
        <dbReference type="ChEBI" id="CHEBI:58937"/>
    </cofactor>
</comment>
<accession>A0ABU9ALU8</accession>
<feature type="domain" description="Xylulose 5-phosphate/Fructose 6-phosphate phosphoketolase C-terminal" evidence="6">
    <location>
        <begin position="574"/>
        <end position="774"/>
    </location>
</feature>
<sequence length="776" mass="81148">MDDDVTAVDRWWRTANYLVVAQMHLLDIPLPAEPLLPGHVRPEPRGHWSTAPGLTFCWAHVARTAARYGTPALVVAGPVHAGAAVRAAAWLEGTLGARDHGLRRDGDGLRALVRGYGSPTGVRVTTSAATPGVLHPTDTPGQALAHAQGAADDNPGLVVACVVGDGEAESDPSDAAWQAGTLSDPATDGAVLPLLHLDGSRIEGAPPGLLARLPAEDLRSLLRGRGYTPLEVTVDPDGAAADAHAPMAAALDEAWDRIADARARAARGAAAVRDGRPVVVLRSPPGWTGPPTGDPAPAGRAPSGTPLPRARTDPEQRAALQEWLRSYRPEELFDDRGAPRVAPVPAAAGRCVPPPSACPQADGGALVRPLDLPTVRTHQRPVPVPGVTVAGATRMLGGWVREVLAANPDRFRVVAPGGVADARLGGALDDDRPDGAGPPERHRVLGVASARVCQRRLQGYVLSGRHGLAVLPEEQVREVDAMLDGYASVLVEIDTVPWRRSPAALTVLVADRSGEHGPDGHAGPVPGLADHVVGDGPWGARLFLPPDGNTLLCVTRRCLGPGSGLNVVVAGTAPGPQWLDPDAAAAHVRRGGGVWEWAGTVDPGALPDVVLAGCGAATTVEVVAAASLLREHLPGLAVRVVDVVEPGRLATPAQRPEGWPACDHDALFPPGVPVVLAFHGRPALIHHLLARRPGRELWHVAGRGRRGGPATPFGVLARDRLDRFRLAVDALDRVPGLAVRRTGLRQRLLDLRAVCLAHADETGEDAPLVRDWSWPG</sequence>
<dbReference type="EMBL" id="JBBPIX010000028">
    <property type="protein sequence ID" value="MEK6467422.1"/>
    <property type="molecule type" value="Genomic_DNA"/>
</dbReference>
<name>A0ABU9ALU8_PSEA5</name>
<dbReference type="Pfam" id="PF09364">
    <property type="entry name" value="XFP_N"/>
    <property type="match status" value="1"/>
</dbReference>
<evidence type="ECO:0000256" key="4">
    <source>
        <dbReference type="ARBA" id="ARBA00023239"/>
    </source>
</evidence>
<dbReference type="Pfam" id="PF03894">
    <property type="entry name" value="XFP"/>
    <property type="match status" value="1"/>
</dbReference>
<reference evidence="8 9" key="1">
    <citation type="submission" date="2024-03" db="EMBL/GenBank/DDBJ databases">
        <title>Draft genome sequence of Pseudonocardia carboxydivorans JCM 14827.</title>
        <authorList>
            <person name="Duangmal K."/>
        </authorList>
    </citation>
    <scope>NUCLEOTIDE SEQUENCE [LARGE SCALE GENOMIC DNA]</scope>
    <source>
        <strain evidence="8 9">JCM 14827</strain>
    </source>
</reference>
<dbReference type="Gene3D" id="3.40.50.920">
    <property type="match status" value="1"/>
</dbReference>
<dbReference type="InterPro" id="IPR018970">
    <property type="entry name" value="Xul5P/Fru6P_PKetolase_N"/>
</dbReference>
<feature type="domain" description="Xylulose 5-phosphate/Fructose 6-phosphate phosphoketolase N-terminal" evidence="7">
    <location>
        <begin position="2"/>
        <end position="339"/>
    </location>
</feature>
<dbReference type="Gene3D" id="3.40.50.970">
    <property type="match status" value="2"/>
</dbReference>
<dbReference type="InterPro" id="IPR009014">
    <property type="entry name" value="Transketo_C/PFOR_II"/>
</dbReference>
<evidence type="ECO:0000256" key="2">
    <source>
        <dbReference type="ARBA" id="ARBA00005623"/>
    </source>
</evidence>
<proteinExistence type="inferred from homology"/>
<feature type="compositionally biased region" description="Low complexity" evidence="5">
    <location>
        <begin position="284"/>
        <end position="302"/>
    </location>
</feature>
<gene>
    <name evidence="8" type="ORF">WG925_27110</name>
</gene>
<dbReference type="PROSITE" id="PS60003">
    <property type="entry name" value="PHOSPHOKETOLASE_2"/>
    <property type="match status" value="1"/>
</dbReference>
<comment type="similarity">
    <text evidence="2">Belongs to the XFP family.</text>
</comment>
<dbReference type="RefSeq" id="WP_346864793.1">
    <property type="nucleotide sequence ID" value="NZ_JBBPIX010000028.1"/>
</dbReference>
<keyword evidence="3" id="KW-0786">Thiamine pyrophosphate</keyword>
<evidence type="ECO:0000256" key="3">
    <source>
        <dbReference type="ARBA" id="ARBA00023052"/>
    </source>
</evidence>
<comment type="caution">
    <text evidence="8">The sequence shown here is derived from an EMBL/GenBank/DDBJ whole genome shotgun (WGS) entry which is preliminary data.</text>
</comment>
<evidence type="ECO:0000256" key="1">
    <source>
        <dbReference type="ARBA" id="ARBA00001964"/>
    </source>
</evidence>
<evidence type="ECO:0000259" key="7">
    <source>
        <dbReference type="Pfam" id="PF09364"/>
    </source>
</evidence>
<evidence type="ECO:0000313" key="8">
    <source>
        <dbReference type="EMBL" id="MEK6467422.1"/>
    </source>
</evidence>
<protein>
    <submittedName>
        <fullName evidence="8">Phosphoketolase</fullName>
    </submittedName>
</protein>
<keyword evidence="9" id="KW-1185">Reference proteome</keyword>
<dbReference type="PANTHER" id="PTHR31273:SF0">
    <property type="entry name" value="PHOSPHOKETOLASE-RELATED"/>
    <property type="match status" value="1"/>
</dbReference>
<dbReference type="InterPro" id="IPR019789">
    <property type="entry name" value="Xul5P/Fru6P_PKetolase_ThDP_BS"/>
</dbReference>
<dbReference type="Pfam" id="PF09363">
    <property type="entry name" value="XFP_C"/>
    <property type="match status" value="1"/>
</dbReference>
<feature type="region of interest" description="Disordered" evidence="5">
    <location>
        <begin position="282"/>
        <end position="316"/>
    </location>
</feature>
<dbReference type="InterPro" id="IPR029061">
    <property type="entry name" value="THDP-binding"/>
</dbReference>
<dbReference type="PIRSF" id="PIRSF017245">
    <property type="entry name" value="Phosphoketolase"/>
    <property type="match status" value="1"/>
</dbReference>
<dbReference type="InterPro" id="IPR005593">
    <property type="entry name" value="Xul5P/Fru6P_PKetolase"/>
</dbReference>
<evidence type="ECO:0000256" key="5">
    <source>
        <dbReference type="SAM" id="MobiDB-lite"/>
    </source>
</evidence>
<evidence type="ECO:0000259" key="6">
    <source>
        <dbReference type="Pfam" id="PF09363"/>
    </source>
</evidence>
<keyword evidence="4" id="KW-0456">Lyase</keyword>